<protein>
    <recommendedName>
        <fullName evidence="7">C2H2-type domain-containing protein</fullName>
    </recommendedName>
</protein>
<evidence type="ECO:0000256" key="3">
    <source>
        <dbReference type="ARBA" id="ARBA00022771"/>
    </source>
</evidence>
<evidence type="ECO:0000256" key="2">
    <source>
        <dbReference type="ARBA" id="ARBA00022737"/>
    </source>
</evidence>
<evidence type="ECO:0000256" key="6">
    <source>
        <dbReference type="SAM" id="MobiDB-lite"/>
    </source>
</evidence>
<dbReference type="Gene3D" id="3.30.160.60">
    <property type="entry name" value="Classic Zinc Finger"/>
    <property type="match status" value="2"/>
</dbReference>
<feature type="compositionally biased region" description="Polar residues" evidence="6">
    <location>
        <begin position="780"/>
        <end position="789"/>
    </location>
</feature>
<dbReference type="PROSITE" id="PS00028">
    <property type="entry name" value="ZINC_FINGER_C2H2_1"/>
    <property type="match status" value="5"/>
</dbReference>
<dbReference type="SUPFAM" id="SSF57667">
    <property type="entry name" value="beta-beta-alpha zinc fingers"/>
    <property type="match status" value="1"/>
</dbReference>
<dbReference type="PROSITE" id="PS50157">
    <property type="entry name" value="ZINC_FINGER_C2H2_2"/>
    <property type="match status" value="4"/>
</dbReference>
<dbReference type="GO" id="GO:0005634">
    <property type="term" value="C:nucleus"/>
    <property type="evidence" value="ECO:0007669"/>
    <property type="project" value="TreeGrafter"/>
</dbReference>
<reference evidence="9" key="1">
    <citation type="journal article" date="2015" name="Nat. Genet.">
        <title>The genome and transcriptome of the zoonotic hookworm Ancylostoma ceylanicum identify infection-specific gene families.</title>
        <authorList>
            <person name="Schwarz E.M."/>
            <person name="Hu Y."/>
            <person name="Antoshechkin I."/>
            <person name="Miller M.M."/>
            <person name="Sternberg P.W."/>
            <person name="Aroian R.V."/>
        </authorList>
    </citation>
    <scope>NUCLEOTIDE SEQUENCE</scope>
    <source>
        <strain evidence="9">HY135</strain>
    </source>
</reference>
<dbReference type="PANTHER" id="PTHR24403:SF67">
    <property type="entry name" value="FI01116P-RELATED"/>
    <property type="match status" value="1"/>
</dbReference>
<dbReference type="InterPro" id="IPR036236">
    <property type="entry name" value="Znf_C2H2_sf"/>
</dbReference>
<gene>
    <name evidence="8" type="primary">Acey_s0057.g2827</name>
    <name evidence="8" type="synonym">Acey-T10E9.2</name>
    <name evidence="8" type="ORF">Y032_0057g2827</name>
</gene>
<dbReference type="GO" id="GO:0010468">
    <property type="term" value="P:regulation of gene expression"/>
    <property type="evidence" value="ECO:0007669"/>
    <property type="project" value="TreeGrafter"/>
</dbReference>
<accession>A0A016U6J7</accession>
<feature type="compositionally biased region" description="Basic and acidic residues" evidence="6">
    <location>
        <begin position="1616"/>
        <end position="1627"/>
    </location>
</feature>
<sequence>MMTWTARKRGCFDRLDGLVVSDRRMLGSAEDCSFDWVYPSTSSSIIPRKSPCAVPHNISGWDELVEFYHTEASESNASPCRFSNRKRLHADTQSSHPGSIKFAKNTNSGCIVTCPICEHAIKSNWPQDSEYTLGKLVKHLQKHEGDLDSSRKVSCMLCFNFYTKSSIEEHYREYHGTAPEKYTVNDVVHFTSSIHRYQSLMDTYSQIQDLDSSVAGTCSRIPDGSVFTGYPTRKSLERCRAKWLQKFESESEPKFLFRFRISRNSSAPYAWICPLCEDSAAFSRCASFSNDVSLRLFILRHFSIEHEECEGISATLRREWKILARELGFDLSYHTMISAKLLRQTQRSCYFYILSTLQRADHEALIYEMVSRTSNRDDVNLSEFVVCVVCFNPIRRKSLFRHFSTEGHKHLNAHAEHGEFREVLEIAQDSAPTSENFPYAVLRYSKVYRIRELDDAESMTFMKWRCLLSSEISGHVDDVLEFPTVCLLKIHALKHFPTYHGGVFHQKFLDYEWELLRRELPYAAEARNYSPLSWNFDNEPFDTTNPNHFNVPFKANLLPKSFADIQICGFCFWCGYSSQFLSHIMCHGYINTGITLNNNIAKAPSIVLGLVEADNTEFKIPTKILGPAGRQYLRRLRESEGGSTSLTAIDISDQTLPEHQESSALPGEDATFDSLDLSINSHEPASSNSNSEGTSLNNTAESSLLTEYTVDSTTAVDDESDCSSINDLSICNGDSRQGVEDLPVDVGSVLANTCTSDSVSVANPQQAVSSTTNDEEAGLESSTNAGPAISSSVEEHKIAIQKKFAWDGPPPPPLDVEQTEQLMMLSRNECPFCTTARGPRGLRVPAFANDEIKEECMIAHIVRFHHDDARAAWVLNAKRYKLSMGDRANPLKFLLEPSQEGHLVCSSCEKFIFPKIANLRVHWIRCVEVCGRYRKDLRLGRLVLESPSVQSAAPRQRSKNPAVKCPIPNCISAWRPSFIYPNTVGQVSHMLARHLVDKQAYEIAVQLGNTEGLSTVFPYLDVSKSFANTLNHPKTLCLQCSKCEHGFRTPNELVQHAKRYHPTEQHYSGAPKCPFPCKRRMIRRAGMSDAVVRLIHVLRLHLDKQDAIAWIRNWPERYGSVMETERIYKFDVVDSLEESLSTGRPMIKCSFCSEVMDIEKYLRWHRKSRNACFAESVGESDDVKRLISKSKRIASRIRSEPPEEDPQRTKAMRRNMRRCEYCSRAVSLSDSYSSDVSMILHVLHAHPQNKVAVKWLQSRDYYTYVEKFPYMDIVSTVDTSLKSGKPALHCAICPFKTDTSRRLVHHARLHEEFMRSEGNYPDPCSECGQLIPMCSQMKESFQRVSHVLAKHYENEDYAREAINAYENYHSGENKVMLLNGQRSLELSQDGCVKFACNRCDFSCGNGYALIQHAKIHETIETKKEAQVIKRESPTVCPYCNRMLLCSTQYSSRVTLLSHFVKFHRLSRINVGDFMSKCATWRVSSEFPYIDPVVSIKKGKLQCAVCEASLPDVTQMLKHARTVHETYQPNVSNEEAMMDVDLSLNQPENEENEQPSTSLPRNETPKEAKIFGSICKERKVLARASASPSHQETEDDGSAVESESDRERNKASYVLRTPKEESKRESTRRLSRSYAPANDRIPHLPSSSDDELNKERNQEDNLTNIEQQTSGNESYTPTKEPESASVQDDVNDCNNQTPRGTQPTDGEHCSISLSPAEVDITGTTHQGPYTSTPKSQKPGTIVNSRAKAGSILSWLTPINRSVVPPRRAELLPDPNVSATLEGNLKDALDGSCTSLDSTVVKVNSANHVSAEGTLFDELPQRIIQKIAKQSKPPEDISHIEGAKGYPCNFCGFKARTVGDIRRHTSLAHSEVLPSLSTKIVSPCHLCNEVFETRSLLLKHITNRHTDVPEPFKCAYCPKTYATSRGMRDHERRTHESRLFLDPANLVCPHCDKEFDKGRITVAKGSIQAGTANLLLLQTAKKAHQLTRSPIIHVDLQPCLWESQNFR</sequence>
<dbReference type="InterPro" id="IPR013087">
    <property type="entry name" value="Znf_C2H2_type"/>
</dbReference>
<dbReference type="PANTHER" id="PTHR24403">
    <property type="entry name" value="ZINC FINGER PROTEIN"/>
    <property type="match status" value="1"/>
</dbReference>
<dbReference type="GO" id="GO:0008270">
    <property type="term" value="F:zinc ion binding"/>
    <property type="evidence" value="ECO:0007669"/>
    <property type="project" value="UniProtKB-KW"/>
</dbReference>
<name>A0A016U6J7_9BILA</name>
<keyword evidence="4" id="KW-0862">Zinc</keyword>
<feature type="compositionally biased region" description="Polar residues" evidence="6">
    <location>
        <begin position="1720"/>
        <end position="1740"/>
    </location>
</feature>
<dbReference type="SMART" id="SM00355">
    <property type="entry name" value="ZnF_C2H2"/>
    <property type="match status" value="14"/>
</dbReference>
<feature type="domain" description="C2H2-type" evidence="7">
    <location>
        <begin position="1038"/>
        <end position="1066"/>
    </location>
</feature>
<feature type="region of interest" description="Disordered" evidence="6">
    <location>
        <begin position="764"/>
        <end position="789"/>
    </location>
</feature>
<evidence type="ECO:0000313" key="8">
    <source>
        <dbReference type="EMBL" id="EYC10223.1"/>
    </source>
</evidence>
<evidence type="ECO:0000259" key="7">
    <source>
        <dbReference type="PROSITE" id="PS50157"/>
    </source>
</evidence>
<dbReference type="OrthoDB" id="5822041at2759"/>
<feature type="compositionally biased region" description="Acidic residues" evidence="6">
    <location>
        <begin position="1592"/>
        <end position="1601"/>
    </location>
</feature>
<keyword evidence="2" id="KW-0677">Repeat</keyword>
<dbReference type="InterPro" id="IPR050688">
    <property type="entry name" value="Zinc_finger/UBP_domain"/>
</dbReference>
<evidence type="ECO:0000256" key="4">
    <source>
        <dbReference type="ARBA" id="ARBA00022833"/>
    </source>
</evidence>
<feature type="domain" description="C2H2-type" evidence="7">
    <location>
        <begin position="1910"/>
        <end position="1933"/>
    </location>
</feature>
<organism evidence="8 9">
    <name type="scientific">Ancylostoma ceylanicum</name>
    <dbReference type="NCBI Taxonomy" id="53326"/>
    <lineage>
        <taxon>Eukaryota</taxon>
        <taxon>Metazoa</taxon>
        <taxon>Ecdysozoa</taxon>
        <taxon>Nematoda</taxon>
        <taxon>Chromadorea</taxon>
        <taxon>Rhabditida</taxon>
        <taxon>Rhabditina</taxon>
        <taxon>Rhabditomorpha</taxon>
        <taxon>Strongyloidea</taxon>
        <taxon>Ancylostomatidae</taxon>
        <taxon>Ancylostomatinae</taxon>
        <taxon>Ancylostoma</taxon>
    </lineage>
</organism>
<feature type="region of interest" description="Disordered" evidence="6">
    <location>
        <begin position="647"/>
        <end position="671"/>
    </location>
</feature>
<keyword evidence="3 5" id="KW-0863">Zinc-finger</keyword>
<feature type="compositionally biased region" description="Polar residues" evidence="6">
    <location>
        <begin position="1659"/>
        <end position="1676"/>
    </location>
</feature>
<dbReference type="Proteomes" id="UP000024635">
    <property type="component" value="Unassembled WGS sequence"/>
</dbReference>
<comment type="caution">
    <text evidence="8">The sequence shown here is derived from an EMBL/GenBank/DDBJ whole genome shotgun (WGS) entry which is preliminary data.</text>
</comment>
<proteinExistence type="predicted"/>
<keyword evidence="1" id="KW-0479">Metal-binding</keyword>
<feature type="domain" description="C2H2-type" evidence="7">
    <location>
        <begin position="1500"/>
        <end position="1528"/>
    </location>
</feature>
<evidence type="ECO:0000313" key="9">
    <source>
        <dbReference type="Proteomes" id="UP000024635"/>
    </source>
</evidence>
<feature type="domain" description="C2H2-type" evidence="7">
    <location>
        <begin position="1880"/>
        <end position="1908"/>
    </location>
</feature>
<feature type="compositionally biased region" description="Polar residues" evidence="6">
    <location>
        <begin position="1683"/>
        <end position="1703"/>
    </location>
</feature>
<evidence type="ECO:0000256" key="5">
    <source>
        <dbReference type="PROSITE-ProRule" id="PRU00042"/>
    </source>
</evidence>
<keyword evidence="9" id="KW-1185">Reference proteome</keyword>
<feature type="region of interest" description="Disordered" evidence="6">
    <location>
        <begin position="1545"/>
        <end position="1565"/>
    </location>
</feature>
<feature type="region of interest" description="Disordered" evidence="6">
    <location>
        <begin position="1580"/>
        <end position="1740"/>
    </location>
</feature>
<dbReference type="EMBL" id="JARK01001393">
    <property type="protein sequence ID" value="EYC10223.1"/>
    <property type="molecule type" value="Genomic_DNA"/>
</dbReference>
<evidence type="ECO:0000256" key="1">
    <source>
        <dbReference type="ARBA" id="ARBA00022723"/>
    </source>
</evidence>